<protein>
    <submittedName>
        <fullName evidence="1">Uncharacterized protein</fullName>
    </submittedName>
</protein>
<accession>A0AAV6NP50</accession>
<feature type="non-terminal residue" evidence="1">
    <location>
        <position position="1"/>
    </location>
</feature>
<reference evidence="1 2" key="1">
    <citation type="journal article" date="2021" name="Hortic Res">
        <title>The domestication of Cucurbita argyrosperma as revealed by the genome of its wild relative.</title>
        <authorList>
            <person name="Barrera-Redondo J."/>
            <person name="Sanchez-de la Vega G."/>
            <person name="Aguirre-Liguori J.A."/>
            <person name="Castellanos-Morales G."/>
            <person name="Gutierrez-Guerrero Y.T."/>
            <person name="Aguirre-Dugua X."/>
            <person name="Aguirre-Planter E."/>
            <person name="Tenaillon M.I."/>
            <person name="Lira-Saade R."/>
            <person name="Eguiarte L.E."/>
        </authorList>
    </citation>
    <scope>NUCLEOTIDE SEQUENCE [LARGE SCALE GENOMIC DNA]</scope>
    <source>
        <strain evidence="1">JBR-2021</strain>
    </source>
</reference>
<evidence type="ECO:0000313" key="1">
    <source>
        <dbReference type="EMBL" id="KAG6600988.1"/>
    </source>
</evidence>
<evidence type="ECO:0000313" key="2">
    <source>
        <dbReference type="Proteomes" id="UP000685013"/>
    </source>
</evidence>
<gene>
    <name evidence="1" type="ORF">SDJN03_06221</name>
</gene>
<keyword evidence="2" id="KW-1185">Reference proteome</keyword>
<dbReference type="Proteomes" id="UP000685013">
    <property type="component" value="Chromosome 4"/>
</dbReference>
<dbReference type="EMBL" id="JAGKQH010000004">
    <property type="protein sequence ID" value="KAG6600988.1"/>
    <property type="molecule type" value="Genomic_DNA"/>
</dbReference>
<comment type="caution">
    <text evidence="1">The sequence shown here is derived from an EMBL/GenBank/DDBJ whole genome shotgun (WGS) entry which is preliminary data.</text>
</comment>
<organism evidence="1 2">
    <name type="scientific">Cucurbita argyrosperma subsp. sororia</name>
    <dbReference type="NCBI Taxonomy" id="37648"/>
    <lineage>
        <taxon>Eukaryota</taxon>
        <taxon>Viridiplantae</taxon>
        <taxon>Streptophyta</taxon>
        <taxon>Embryophyta</taxon>
        <taxon>Tracheophyta</taxon>
        <taxon>Spermatophyta</taxon>
        <taxon>Magnoliopsida</taxon>
        <taxon>eudicotyledons</taxon>
        <taxon>Gunneridae</taxon>
        <taxon>Pentapetalae</taxon>
        <taxon>rosids</taxon>
        <taxon>fabids</taxon>
        <taxon>Cucurbitales</taxon>
        <taxon>Cucurbitaceae</taxon>
        <taxon>Cucurbiteae</taxon>
        <taxon>Cucurbita</taxon>
    </lineage>
</organism>
<sequence>MGFFPIALAHYGPISELQPTVFSDAVFPIAYCRYDRVGMLNASKSLTPTHCVAEPGWTILSNWTPPFRVLALFDTWNPLHDFKVNPESKYDANPCTQKSA</sequence>
<dbReference type="AlphaFoldDB" id="A0AAV6NP50"/>
<name>A0AAV6NP50_9ROSI</name>
<proteinExistence type="predicted"/>